<evidence type="ECO:0000313" key="12">
    <source>
        <dbReference type="Ensembl" id="ENSCCRP00000177276.1"/>
    </source>
</evidence>
<evidence type="ECO:0000256" key="5">
    <source>
        <dbReference type="ARBA" id="ARBA00023180"/>
    </source>
</evidence>
<reference evidence="12" key="1">
    <citation type="submission" date="2025-08" db="UniProtKB">
        <authorList>
            <consortium name="Ensembl"/>
        </authorList>
    </citation>
    <scope>IDENTIFICATION</scope>
</reference>
<dbReference type="InterPro" id="IPR023796">
    <property type="entry name" value="Serpin_dom"/>
</dbReference>
<dbReference type="AlphaFoldDB" id="A0A9J8DFY8"/>
<evidence type="ECO:0000256" key="2">
    <source>
        <dbReference type="ARBA" id="ARBA00009500"/>
    </source>
</evidence>
<evidence type="ECO:0000256" key="3">
    <source>
        <dbReference type="ARBA" id="ARBA00022525"/>
    </source>
</evidence>
<proteinExistence type="inferred from homology"/>
<evidence type="ECO:0000313" key="13">
    <source>
        <dbReference type="Proteomes" id="UP001108240"/>
    </source>
</evidence>
<evidence type="ECO:0000256" key="10">
    <source>
        <dbReference type="RuleBase" id="RU000411"/>
    </source>
</evidence>
<evidence type="ECO:0000256" key="1">
    <source>
        <dbReference type="ARBA" id="ARBA00004613"/>
    </source>
</evidence>
<dbReference type="GO" id="GO:0005615">
    <property type="term" value="C:extracellular space"/>
    <property type="evidence" value="ECO:0007669"/>
    <property type="project" value="InterPro"/>
</dbReference>
<comment type="function">
    <text evidence="6">Major thyroid hormone transport protein in serum.</text>
</comment>
<dbReference type="PROSITE" id="PS00284">
    <property type="entry name" value="SERPIN"/>
    <property type="match status" value="1"/>
</dbReference>
<protein>
    <recommendedName>
        <fullName evidence="7">Thyroxine-binding globulin</fullName>
    </recommendedName>
    <alternativeName>
        <fullName evidence="9">Serpin A7</fullName>
    </alternativeName>
    <alternativeName>
        <fullName evidence="8">T4-binding globulin</fullName>
    </alternativeName>
</protein>
<keyword evidence="5" id="KW-0325">Glycoprotein</keyword>
<evidence type="ECO:0000256" key="9">
    <source>
        <dbReference type="ARBA" id="ARBA00043177"/>
    </source>
</evidence>
<keyword evidence="4" id="KW-0732">Signal</keyword>
<dbReference type="FunFam" id="3.30.497.10:FF:000003">
    <property type="entry name" value="Serpin family F member 1"/>
    <property type="match status" value="1"/>
</dbReference>
<evidence type="ECO:0000256" key="6">
    <source>
        <dbReference type="ARBA" id="ARBA00037352"/>
    </source>
</evidence>
<dbReference type="InterPro" id="IPR036186">
    <property type="entry name" value="Serpin_sf"/>
</dbReference>
<dbReference type="Ensembl" id="ENSCCRT00000160155.1">
    <property type="protein sequence ID" value="ENSCCRP00000177276.1"/>
    <property type="gene ID" value="ENSCCRG00000052132.2"/>
</dbReference>
<dbReference type="SMART" id="SM00093">
    <property type="entry name" value="SERPIN"/>
    <property type="match status" value="1"/>
</dbReference>
<keyword evidence="13" id="KW-1185">Reference proteome</keyword>
<dbReference type="PANTHER" id="PTHR11461:SF375">
    <property type="entry name" value="THYROXINE-BINDING GLOBULIN"/>
    <property type="match status" value="1"/>
</dbReference>
<dbReference type="Pfam" id="PF00079">
    <property type="entry name" value="Serpin"/>
    <property type="match status" value="1"/>
</dbReference>
<comment type="subcellular location">
    <subcellularLocation>
        <location evidence="1">Secreted</location>
    </subcellularLocation>
</comment>
<dbReference type="GeneTree" id="ENSGT00940000164899"/>
<feature type="domain" description="Serpin" evidence="11">
    <location>
        <begin position="104"/>
        <end position="465"/>
    </location>
</feature>
<name>A0A9J8DFY8_CYPCA</name>
<dbReference type="PANTHER" id="PTHR11461">
    <property type="entry name" value="SERINE PROTEASE INHIBITOR, SERPIN"/>
    <property type="match status" value="1"/>
</dbReference>
<dbReference type="InterPro" id="IPR000215">
    <property type="entry name" value="Serpin_fam"/>
</dbReference>
<evidence type="ECO:0000256" key="4">
    <source>
        <dbReference type="ARBA" id="ARBA00022729"/>
    </source>
</evidence>
<comment type="similarity">
    <text evidence="2 10">Belongs to the serpin family.</text>
</comment>
<dbReference type="GO" id="GO:0004867">
    <property type="term" value="F:serine-type endopeptidase inhibitor activity"/>
    <property type="evidence" value="ECO:0007669"/>
    <property type="project" value="InterPro"/>
</dbReference>
<organism evidence="12 13">
    <name type="scientific">Cyprinus carpio carpio</name>
    <dbReference type="NCBI Taxonomy" id="630221"/>
    <lineage>
        <taxon>Eukaryota</taxon>
        <taxon>Metazoa</taxon>
        <taxon>Chordata</taxon>
        <taxon>Craniata</taxon>
        <taxon>Vertebrata</taxon>
        <taxon>Euteleostomi</taxon>
        <taxon>Actinopterygii</taxon>
        <taxon>Neopterygii</taxon>
        <taxon>Teleostei</taxon>
        <taxon>Ostariophysi</taxon>
        <taxon>Cypriniformes</taxon>
        <taxon>Cyprinidae</taxon>
        <taxon>Cyprininae</taxon>
        <taxon>Cyprinus</taxon>
    </lineage>
</organism>
<evidence type="ECO:0000256" key="8">
    <source>
        <dbReference type="ARBA" id="ARBA00042967"/>
    </source>
</evidence>
<sequence length="469" mass="53707">MEYSDNAFHTFLDLDTVVYLAVYGTVTSLPVFIQNILNCVLKTKKAFTGLERHGGPSNKTMERNIIYLWICAFAVVHGNQETSPQPPISDKLPSLIKMNNDFAFHLYKRLVEMPEYQSKNIFFSPFSVSMALSELSLGAGGETKEQLLTGIGHNSSVFSTEEMHQMFHSLLEEIDQRTGVDINVGSALYASKKLKLLPEFLKEIKEFYHSDGFTVDFSVKETLDKINTYVKEKTHGKIDQAVDDLESDTLMFLLTYIYFKGKWDMPFNSRKTRQSRFHVDAETTVPVQMMHQYKSLKVYYDVELTSKVLCLDYNDSFSMFLAVPDTDRPAKTIKDLEMAISRQHIEKWRTAVRKRETDIYVPKLSLKTSYSLKEILKGMGMDDMFTDRANFTGISEENILVSKVLHKASLDIDEKGTTAAAVTRVDLRPKIYSPLETLSFDRPFMIFITDQKNDNILFFGKVVNPAEKQ</sequence>
<evidence type="ECO:0000259" key="11">
    <source>
        <dbReference type="SMART" id="SM00093"/>
    </source>
</evidence>
<keyword evidence="3" id="KW-0964">Secreted</keyword>
<dbReference type="Gene3D" id="2.30.39.10">
    <property type="entry name" value="Alpha-1-antitrypsin, domain 1"/>
    <property type="match status" value="1"/>
</dbReference>
<dbReference type="InterPro" id="IPR042178">
    <property type="entry name" value="Serpin_sf_1"/>
</dbReference>
<dbReference type="SUPFAM" id="SSF56574">
    <property type="entry name" value="Serpins"/>
    <property type="match status" value="1"/>
</dbReference>
<dbReference type="InterPro" id="IPR042185">
    <property type="entry name" value="Serpin_sf_2"/>
</dbReference>
<dbReference type="InterPro" id="IPR023795">
    <property type="entry name" value="Serpin_CS"/>
</dbReference>
<reference evidence="12" key="2">
    <citation type="submission" date="2025-09" db="UniProtKB">
        <authorList>
            <consortium name="Ensembl"/>
        </authorList>
    </citation>
    <scope>IDENTIFICATION</scope>
</reference>
<dbReference type="Gene3D" id="3.30.497.10">
    <property type="entry name" value="Antithrombin, subunit I, domain 2"/>
    <property type="match status" value="1"/>
</dbReference>
<dbReference type="FunFam" id="2.30.39.10:FF:000003">
    <property type="entry name" value="alpha-1-antitrypsin isoform X1"/>
    <property type="match status" value="1"/>
</dbReference>
<accession>A0A9J8DFY8</accession>
<evidence type="ECO:0000256" key="7">
    <source>
        <dbReference type="ARBA" id="ARBA00039512"/>
    </source>
</evidence>
<dbReference type="Proteomes" id="UP001108240">
    <property type="component" value="Unplaced"/>
</dbReference>